<dbReference type="GeneID" id="25914238"/>
<dbReference type="PANTHER" id="PTHR13618">
    <property type="entry name" value="LEUCINE ZIPPER CONTAINING TRANSCRIPTION FACTOR LZF1"/>
    <property type="match status" value="1"/>
</dbReference>
<dbReference type="Proteomes" id="UP000054560">
    <property type="component" value="Unassembled WGS sequence"/>
</dbReference>
<evidence type="ECO:0000313" key="1">
    <source>
        <dbReference type="EMBL" id="KNC73710.1"/>
    </source>
</evidence>
<organism evidence="1 2">
    <name type="scientific">Sphaeroforma arctica JP610</name>
    <dbReference type="NCBI Taxonomy" id="667725"/>
    <lineage>
        <taxon>Eukaryota</taxon>
        <taxon>Ichthyosporea</taxon>
        <taxon>Ichthyophonida</taxon>
        <taxon>Sphaeroforma</taxon>
    </lineage>
</organism>
<sequence length="214" mass="24541">MNGNSITKASLQFTFKSLNRGLPFKTTIGPDAPWIVYQVQNAANYLLEAHTIVCDSTQELTGLMNDPNRELYSHLEQGREYVCQIMDKIMLNLNHAKDQLVRSERRTLQQSCTEYINMNVYRPSLPDGLVIDFRVDYGSLIMTTYALSPLTSAPVQPRIHQTEHRGRWFECDEVIDLEMSIPALGESLARINSCYEMCQRFKDNLNSLVIKGMR</sequence>
<evidence type="ECO:0000313" key="2">
    <source>
        <dbReference type="Proteomes" id="UP000054560"/>
    </source>
</evidence>
<gene>
    <name evidence="1" type="ORF">SARC_13734</name>
</gene>
<dbReference type="InterPro" id="IPR028241">
    <property type="entry name" value="RAVE2/Rogdi"/>
</dbReference>
<accession>A0A0L0FAE4</accession>
<dbReference type="RefSeq" id="XP_014147612.1">
    <property type="nucleotide sequence ID" value="XM_014292137.1"/>
</dbReference>
<dbReference type="PANTHER" id="PTHR13618:SF1">
    <property type="entry name" value="PROTEIN ROGDI HOMOLOG"/>
    <property type="match status" value="1"/>
</dbReference>
<protein>
    <submittedName>
        <fullName evidence="1">Uncharacterized protein</fullName>
    </submittedName>
</protein>
<dbReference type="EMBL" id="KQ245258">
    <property type="protein sequence ID" value="KNC73710.1"/>
    <property type="molecule type" value="Genomic_DNA"/>
</dbReference>
<dbReference type="Pfam" id="PF10259">
    <property type="entry name" value="Rogdi_lz"/>
    <property type="match status" value="1"/>
</dbReference>
<dbReference type="OrthoDB" id="66510at2759"/>
<dbReference type="STRING" id="667725.A0A0L0FAE4"/>
<keyword evidence="2" id="KW-1185">Reference proteome</keyword>
<name>A0A0L0FAE4_9EUKA</name>
<reference evidence="1 2" key="1">
    <citation type="submission" date="2011-02" db="EMBL/GenBank/DDBJ databases">
        <title>The Genome Sequence of Sphaeroforma arctica JP610.</title>
        <authorList>
            <consortium name="The Broad Institute Genome Sequencing Platform"/>
            <person name="Russ C."/>
            <person name="Cuomo C."/>
            <person name="Young S.K."/>
            <person name="Zeng Q."/>
            <person name="Gargeya S."/>
            <person name="Alvarado L."/>
            <person name="Berlin A."/>
            <person name="Chapman S.B."/>
            <person name="Chen Z."/>
            <person name="Freedman E."/>
            <person name="Gellesch M."/>
            <person name="Goldberg J."/>
            <person name="Griggs A."/>
            <person name="Gujja S."/>
            <person name="Heilman E."/>
            <person name="Heiman D."/>
            <person name="Howarth C."/>
            <person name="Mehta T."/>
            <person name="Neiman D."/>
            <person name="Pearson M."/>
            <person name="Roberts A."/>
            <person name="Saif S."/>
            <person name="Shea T."/>
            <person name="Shenoy N."/>
            <person name="Sisk P."/>
            <person name="Stolte C."/>
            <person name="Sykes S."/>
            <person name="White J."/>
            <person name="Yandava C."/>
            <person name="Burger G."/>
            <person name="Gray M.W."/>
            <person name="Holland P.W.H."/>
            <person name="King N."/>
            <person name="Lang F.B.F."/>
            <person name="Roger A.J."/>
            <person name="Ruiz-Trillo I."/>
            <person name="Haas B."/>
            <person name="Nusbaum C."/>
            <person name="Birren B."/>
        </authorList>
    </citation>
    <scope>NUCLEOTIDE SEQUENCE [LARGE SCALE GENOMIC DNA]</scope>
    <source>
        <strain evidence="1 2">JP610</strain>
    </source>
</reference>
<dbReference type="AlphaFoldDB" id="A0A0L0FAE4"/>
<dbReference type="GO" id="GO:0043291">
    <property type="term" value="C:RAVE complex"/>
    <property type="evidence" value="ECO:0007669"/>
    <property type="project" value="TreeGrafter"/>
</dbReference>
<proteinExistence type="predicted"/>